<comment type="caution">
    <text evidence="3">The sequence shown here is derived from an EMBL/GenBank/DDBJ whole genome shotgun (WGS) entry which is preliminary data.</text>
</comment>
<reference evidence="3 4" key="1">
    <citation type="submission" date="2021-03" db="EMBL/GenBank/DDBJ databases">
        <title>Sequencing the genomes of 1000 actinobacteria strains.</title>
        <authorList>
            <person name="Klenk H.-P."/>
        </authorList>
    </citation>
    <scope>NUCLEOTIDE SEQUENCE [LARGE SCALE GENOMIC DNA]</scope>
    <source>
        <strain evidence="3 4">DSM 14564</strain>
    </source>
</reference>
<evidence type="ECO:0000313" key="4">
    <source>
        <dbReference type="Proteomes" id="UP000698222"/>
    </source>
</evidence>
<dbReference type="Gene3D" id="1.20.1290.10">
    <property type="entry name" value="AhpD-like"/>
    <property type="match status" value="1"/>
</dbReference>
<dbReference type="PANTHER" id="PTHR35446:SF2">
    <property type="entry name" value="CARBOXYMUCONOLACTONE DECARBOXYLASE-LIKE DOMAIN-CONTAINING PROTEIN"/>
    <property type="match status" value="1"/>
</dbReference>
<dbReference type="Pfam" id="PF02627">
    <property type="entry name" value="CMD"/>
    <property type="match status" value="1"/>
</dbReference>
<sequence length="421" mass="44646">MSVAPTPLDADQLLAAILIDDPETPEVQEALTALRPEVLARTREAYDALYRTEQLLPVPVLHALAAVTADWQGSGPLSAWHAAQGADARLTAADPIAADLHGLDAAALNALREHVDLLSVSPALVGRPDQTRLVGAGVDAPLAVLVSQLVSFESYLQRLLAGLAALRGVEVPTVEAPIRHPLTRGRVAEHGGPTATGRTRPSAFTREILQWEPWVAVPEEDELSELQRASFASKASTNSVYFRMLSLTPAITAARSGLDNAIFLPRDGAPKAERELAAAVASKVNDCIYCASVHARKAAGLSRREDAVDTLLATALERDEDWIAADLAPLEAGQDDRWSAVIAVSAALSRPRPQLTAAELEPLRRQGLSTTEIADLLTAAAFFSWANRLMLSLGEPSLPDDGLPDAGRSDAGRSGAERVAA</sequence>
<dbReference type="NCBIfam" id="TIGR01926">
    <property type="entry name" value="peroxid_rel"/>
    <property type="match status" value="1"/>
</dbReference>
<dbReference type="InterPro" id="IPR029032">
    <property type="entry name" value="AhpD-like"/>
</dbReference>
<proteinExistence type="predicted"/>
<evidence type="ECO:0000256" key="1">
    <source>
        <dbReference type="SAM" id="MobiDB-lite"/>
    </source>
</evidence>
<accession>A0ABS4YFY8</accession>
<dbReference type="NCBIfam" id="TIGR00778">
    <property type="entry name" value="ahpD_dom"/>
    <property type="match status" value="1"/>
</dbReference>
<protein>
    <submittedName>
        <fullName evidence="3">Alkylhydroperoxidase domain protein</fullName>
    </submittedName>
</protein>
<dbReference type="PANTHER" id="PTHR35446">
    <property type="entry name" value="SI:CH211-175M2.5"/>
    <property type="match status" value="1"/>
</dbReference>
<dbReference type="RefSeq" id="WP_209887277.1">
    <property type="nucleotide sequence ID" value="NZ_BAAAJV010000011.1"/>
</dbReference>
<evidence type="ECO:0000259" key="2">
    <source>
        <dbReference type="Pfam" id="PF02627"/>
    </source>
</evidence>
<evidence type="ECO:0000313" key="3">
    <source>
        <dbReference type="EMBL" id="MBP2407709.1"/>
    </source>
</evidence>
<dbReference type="SUPFAM" id="SSF69118">
    <property type="entry name" value="AhpD-like"/>
    <property type="match status" value="2"/>
</dbReference>
<dbReference type="InterPro" id="IPR003779">
    <property type="entry name" value="CMD-like"/>
</dbReference>
<keyword evidence="4" id="KW-1185">Reference proteome</keyword>
<feature type="domain" description="Carboxymuconolactone decarboxylase-like" evidence="2">
    <location>
        <begin position="249"/>
        <end position="315"/>
    </location>
</feature>
<dbReference type="EMBL" id="JAGIOC010000001">
    <property type="protein sequence ID" value="MBP2407709.1"/>
    <property type="molecule type" value="Genomic_DNA"/>
</dbReference>
<organism evidence="3 4">
    <name type="scientific">Brachybacterium fresconis</name>
    <dbReference type="NCBI Taxonomy" id="173363"/>
    <lineage>
        <taxon>Bacteria</taxon>
        <taxon>Bacillati</taxon>
        <taxon>Actinomycetota</taxon>
        <taxon>Actinomycetes</taxon>
        <taxon>Micrococcales</taxon>
        <taxon>Dermabacteraceae</taxon>
        <taxon>Brachybacterium</taxon>
    </lineage>
</organism>
<dbReference type="InterPro" id="IPR010195">
    <property type="entry name" value="Uncharacterised_peroxidase-rel"/>
</dbReference>
<gene>
    <name evidence="3" type="ORF">JOF44_000612</name>
</gene>
<name>A0ABS4YFY8_9MICO</name>
<dbReference type="InterPro" id="IPR004675">
    <property type="entry name" value="AhpD_core"/>
</dbReference>
<dbReference type="Proteomes" id="UP000698222">
    <property type="component" value="Unassembled WGS sequence"/>
</dbReference>
<feature type="region of interest" description="Disordered" evidence="1">
    <location>
        <begin position="398"/>
        <end position="421"/>
    </location>
</feature>